<gene>
    <name evidence="1" type="ORF">PODCO_209030</name>
</gene>
<sequence>MNGLACGTWAREDVKENRVRELVKIMTPFYHALIRTHHITSRKKVAHLRKAAREFEVYALLRSGGCPGIMYCKGSEQGVKSWVGTVQRLRYKDFHLASKPSLTLSPENQSQEPTGLFELSAINDFASAMESRGITTWWRKAMDFT</sequence>
<accession>A0ABY6S443</accession>
<keyword evidence="2" id="KW-1185">Reference proteome</keyword>
<protein>
    <submittedName>
        <fullName evidence="1">Uncharacterized protein</fullName>
    </submittedName>
</protein>
<name>A0ABY6S443_PODCO</name>
<evidence type="ECO:0000313" key="1">
    <source>
        <dbReference type="EMBL" id="VBB76012.1"/>
    </source>
</evidence>
<evidence type="ECO:0000313" key="2">
    <source>
        <dbReference type="Proteomes" id="UP000280685"/>
    </source>
</evidence>
<dbReference type="InterPro" id="IPR059181">
    <property type="entry name" value="RWDD2A-B_C"/>
</dbReference>
<reference evidence="1" key="1">
    <citation type="submission" date="2018-02" db="EMBL/GenBank/DDBJ databases">
        <authorList>
            <person name="Silar P."/>
        </authorList>
    </citation>
    <scope>NUCLEOTIDE SEQUENCE [LARGE SCALE GENOMIC DNA]</scope>
    <source>
        <strain evidence="1">T</strain>
    </source>
</reference>
<dbReference type="Proteomes" id="UP000280685">
    <property type="component" value="Chromosome 2"/>
</dbReference>
<organism evidence="1 2">
    <name type="scientific">Podospora comata</name>
    <dbReference type="NCBI Taxonomy" id="48703"/>
    <lineage>
        <taxon>Eukaryota</taxon>
        <taxon>Fungi</taxon>
        <taxon>Dikarya</taxon>
        <taxon>Ascomycota</taxon>
        <taxon>Pezizomycotina</taxon>
        <taxon>Sordariomycetes</taxon>
        <taxon>Sordariomycetidae</taxon>
        <taxon>Sordariales</taxon>
        <taxon>Podosporaceae</taxon>
        <taxon>Podospora</taxon>
    </lineage>
</organism>
<proteinExistence type="predicted"/>
<dbReference type="EMBL" id="LR026965">
    <property type="protein sequence ID" value="VBB76012.1"/>
    <property type="molecule type" value="Genomic_DNA"/>
</dbReference>
<dbReference type="CDD" id="cd24163">
    <property type="entry name" value="RWDD2_C"/>
    <property type="match status" value="1"/>
</dbReference>